<dbReference type="InterPro" id="IPR002938">
    <property type="entry name" value="FAD-bd"/>
</dbReference>
<evidence type="ECO:0000256" key="1">
    <source>
        <dbReference type="ARBA" id="ARBA00023002"/>
    </source>
</evidence>
<protein>
    <recommendedName>
        <fullName evidence="4">FAD-binding domain-containing protein</fullName>
    </recommendedName>
</protein>
<name>A0AAU9T3Z3_THLAR</name>
<feature type="domain" description="FAD-binding" evidence="4">
    <location>
        <begin position="384"/>
        <end position="696"/>
    </location>
</feature>
<comment type="similarity">
    <text evidence="3">Belongs to the 3-hydroxybenzoate 6-hydroxylase family.</text>
</comment>
<dbReference type="PANTHER" id="PTHR45934:SF2">
    <property type="entry name" value="MONOOXYGENASE 1"/>
    <property type="match status" value="1"/>
</dbReference>
<gene>
    <name evidence="5" type="ORF">TAV2_LOCUS24688</name>
</gene>
<evidence type="ECO:0000256" key="2">
    <source>
        <dbReference type="ARBA" id="ARBA00023033"/>
    </source>
</evidence>
<evidence type="ECO:0000259" key="4">
    <source>
        <dbReference type="Pfam" id="PF01494"/>
    </source>
</evidence>
<evidence type="ECO:0000313" key="5">
    <source>
        <dbReference type="EMBL" id="CAH2078971.1"/>
    </source>
</evidence>
<dbReference type="Gene3D" id="3.50.50.60">
    <property type="entry name" value="FAD/NAD(P)-binding domain"/>
    <property type="match status" value="2"/>
</dbReference>
<dbReference type="PRINTS" id="PR00420">
    <property type="entry name" value="RNGMNOXGNASE"/>
</dbReference>
<keyword evidence="6" id="KW-1185">Reference proteome</keyword>
<dbReference type="PANTHER" id="PTHR45934">
    <property type="entry name" value="FAD/NAD(P)-BINDING OXIDOREDUCTASE FAMILY PROTEIN"/>
    <property type="match status" value="1"/>
</dbReference>
<dbReference type="GO" id="GO:0004497">
    <property type="term" value="F:monooxygenase activity"/>
    <property type="evidence" value="ECO:0007669"/>
    <property type="project" value="UniProtKB-KW"/>
</dbReference>
<feature type="domain" description="FAD-binding" evidence="4">
    <location>
        <begin position="6"/>
        <end position="323"/>
    </location>
</feature>
<evidence type="ECO:0000313" key="6">
    <source>
        <dbReference type="Proteomes" id="UP000836841"/>
    </source>
</evidence>
<dbReference type="SUPFAM" id="SSF51905">
    <property type="entry name" value="FAD/NAD(P)-binding domain"/>
    <property type="match status" value="2"/>
</dbReference>
<proteinExistence type="inferred from homology"/>
<reference evidence="5 6" key="1">
    <citation type="submission" date="2022-03" db="EMBL/GenBank/DDBJ databases">
        <authorList>
            <person name="Nunn A."/>
            <person name="Chopra R."/>
            <person name="Nunn A."/>
            <person name="Contreras Garrido A."/>
        </authorList>
    </citation>
    <scope>NUCLEOTIDE SEQUENCE [LARGE SCALE GENOMIC DNA]</scope>
</reference>
<accession>A0AAU9T3Z3</accession>
<keyword evidence="2" id="KW-0503">Monooxygenase</keyword>
<dbReference type="EMBL" id="OU466863">
    <property type="protein sequence ID" value="CAH2078971.1"/>
    <property type="molecule type" value="Genomic_DNA"/>
</dbReference>
<dbReference type="GO" id="GO:0071949">
    <property type="term" value="F:FAD binding"/>
    <property type="evidence" value="ECO:0007669"/>
    <property type="project" value="InterPro"/>
</dbReference>
<evidence type="ECO:0000256" key="3">
    <source>
        <dbReference type="ARBA" id="ARBA00024018"/>
    </source>
</evidence>
<dbReference type="Pfam" id="PF01494">
    <property type="entry name" value="FAD_binding_3"/>
    <property type="match status" value="2"/>
</dbReference>
<dbReference type="AlphaFoldDB" id="A0AAU9T3Z3"/>
<dbReference type="InterPro" id="IPR044560">
    <property type="entry name" value="MOase"/>
</dbReference>
<organism evidence="5 6">
    <name type="scientific">Thlaspi arvense</name>
    <name type="common">Field penny-cress</name>
    <dbReference type="NCBI Taxonomy" id="13288"/>
    <lineage>
        <taxon>Eukaryota</taxon>
        <taxon>Viridiplantae</taxon>
        <taxon>Streptophyta</taxon>
        <taxon>Embryophyta</taxon>
        <taxon>Tracheophyta</taxon>
        <taxon>Spermatophyta</taxon>
        <taxon>Magnoliopsida</taxon>
        <taxon>eudicotyledons</taxon>
        <taxon>Gunneridae</taxon>
        <taxon>Pentapetalae</taxon>
        <taxon>rosids</taxon>
        <taxon>malvids</taxon>
        <taxon>Brassicales</taxon>
        <taxon>Brassicaceae</taxon>
        <taxon>Thlaspideae</taxon>
        <taxon>Thlaspi</taxon>
    </lineage>
</organism>
<dbReference type="InterPro" id="IPR036188">
    <property type="entry name" value="FAD/NAD-bd_sf"/>
</dbReference>
<sequence length="766" mass="85253">MLMEELDIVIVGGGIAGLATSLALHRKGIKSIVLERSGSVRSEGAAFGIQTNGWLALQQLGVADKLRLDSLPIKQIRDVVIEKGIKRRESVGPASYGEVRGVVRNDLVRALAHALPPGTLRLGCQIASVKFDETMSFPVVHVRNGQDIKAKILIGCDGSNSVVSGFLGLNPTKSLGSRAVRGFTRYPDGHGFRQEFIRIKMDNVVSGRLPITHKLVFWFVVMLKCPQNSNVFKNQEDVARFTLSSVREFSQEWKEMVKKCDIHSLYISRLRYRSPWDVMFGKFRRGTVTVAGDSMHLMGPFLGQGCSAALEDGIVFARCLWRKLGQDGMNNVSSRKQIEEAIDEYVRERRGRLVGLSTQTYLTGRLIEASSPKTKKNKMEEIGIVIVGGGIAGLATSLALHRKGIKSVVLERAEKVRSEGAGIGTLTNGWRALDQLGVAHRLRQTSQLIHKARTMLIENGKEREFVLTIKDEARCIIRNDLVDALADALPEETIRFGSQIVFIEEDETTSFPVVHLSNGNTIKAKVLIGCDGANSVVSDYLRLGPKKAFACRAVRGFTNYPNGHGFPQELLRIKTGNVLVGRLPLNDNLVFWFVVHMQDNHHNGKDQESIANVTVQWVDKLSEDWKEMVKKCDVESLTMTHLRYRSPLEIMFGKFRRGTVTVAGDAMHVMGPFLGQGGSAALEDAVVLARCLAKKMGPDHGDNLVKKDCSMKNIEEAIDEYVNERRMRLVRLSTQTYLTGRTLQTQSKVVRLMFIVLLMYVYDKMC</sequence>
<dbReference type="Proteomes" id="UP000836841">
    <property type="component" value="Chromosome 7"/>
</dbReference>
<keyword evidence="1" id="KW-0560">Oxidoreductase</keyword>